<name>A0AAP9XWP9_BURGL</name>
<accession>A0AAP9XWP9</accession>
<evidence type="ECO:0000313" key="2">
    <source>
        <dbReference type="EMBL" id="USS42282.1"/>
    </source>
</evidence>
<reference evidence="1 3" key="1">
    <citation type="submission" date="2020-12" db="EMBL/GenBank/DDBJ databases">
        <title>FDA dAtabase for Regulatory Grade micrObial Sequences (FDA-ARGOS): Supporting development and validation of Infectious Disease Dx tests.</title>
        <authorList>
            <person name="Minogue T."/>
            <person name="Wolcott M."/>
            <person name="Wasieloski L."/>
            <person name="Aguilar W."/>
            <person name="Moore D."/>
            <person name="Jaissle J."/>
            <person name="Tallon L."/>
            <person name="Sadzewicz L."/>
            <person name="Zhao X."/>
            <person name="Boylan J."/>
            <person name="Ott S."/>
            <person name="Bowen H."/>
            <person name="Vavikolanu K."/>
            <person name="Mehta A."/>
            <person name="Aluvathingal J."/>
            <person name="Nadendla S."/>
            <person name="Yan Y."/>
            <person name="Sichtig H."/>
        </authorList>
    </citation>
    <scope>NUCLEOTIDE SEQUENCE [LARGE SCALE GENOMIC DNA]</scope>
    <source>
        <strain evidence="1 3">FDAARGOS_949</strain>
    </source>
</reference>
<dbReference type="EMBL" id="CP099583">
    <property type="protein sequence ID" value="USS42282.1"/>
    <property type="molecule type" value="Genomic_DNA"/>
</dbReference>
<dbReference type="RefSeq" id="WP_015877688.1">
    <property type="nucleotide sequence ID" value="NZ_CP021075.1"/>
</dbReference>
<evidence type="ECO:0000313" key="1">
    <source>
        <dbReference type="EMBL" id="QPQ89585.1"/>
    </source>
</evidence>
<organism evidence="1 3">
    <name type="scientific">Burkholderia glumae</name>
    <name type="common">Pseudomonas glumae</name>
    <dbReference type="NCBI Taxonomy" id="337"/>
    <lineage>
        <taxon>Bacteria</taxon>
        <taxon>Pseudomonadati</taxon>
        <taxon>Pseudomonadota</taxon>
        <taxon>Betaproteobacteria</taxon>
        <taxon>Burkholderiales</taxon>
        <taxon>Burkholderiaceae</taxon>
        <taxon>Burkholderia</taxon>
    </lineage>
</organism>
<reference evidence="2" key="2">
    <citation type="submission" date="2022-06" db="EMBL/GenBank/DDBJ databases">
        <title>Draft genome sequence of Burkholderia glumae strain GR20004 isolated from rice panicle showing bacterial panicle blight.</title>
        <authorList>
            <person name="Choi S.Y."/>
            <person name="Lee Y.H."/>
        </authorList>
    </citation>
    <scope>NUCLEOTIDE SEQUENCE</scope>
    <source>
        <strain evidence="2">GR20004</strain>
    </source>
</reference>
<keyword evidence="4" id="KW-1185">Reference proteome</keyword>
<dbReference type="AlphaFoldDB" id="A0AAP9XWP9"/>
<dbReference type="Proteomes" id="UP000594892">
    <property type="component" value="Chromosome 1"/>
</dbReference>
<dbReference type="Pfam" id="PF11747">
    <property type="entry name" value="RebB"/>
    <property type="match status" value="1"/>
</dbReference>
<dbReference type="Proteomes" id="UP001056386">
    <property type="component" value="Chromosome 2"/>
</dbReference>
<evidence type="ECO:0000313" key="3">
    <source>
        <dbReference type="Proteomes" id="UP000594892"/>
    </source>
</evidence>
<dbReference type="EMBL" id="CP065600">
    <property type="protein sequence ID" value="QPQ89585.1"/>
    <property type="molecule type" value="Genomic_DNA"/>
</dbReference>
<sequence length="69" mass="6754">MSRAAPDGLPIALVPCAAMGMTYLAMADSIALAMANAVASQQRGQVLGEAALAQVLAKILASAAGGQSP</sequence>
<proteinExistence type="predicted"/>
<dbReference type="GeneID" id="45694304"/>
<protein>
    <submittedName>
        <fullName evidence="1">RebB family R body protein</fullName>
    </submittedName>
</protein>
<evidence type="ECO:0000313" key="4">
    <source>
        <dbReference type="Proteomes" id="UP001056386"/>
    </source>
</evidence>
<dbReference type="InterPro" id="IPR021070">
    <property type="entry name" value="Killing_trait_RebB"/>
</dbReference>
<gene>
    <name evidence="1" type="ORF">I6H06_08065</name>
    <name evidence="2" type="ORF">NFI99_08625</name>
</gene>